<dbReference type="OrthoDB" id="2617511at2759"/>
<dbReference type="EMBL" id="KV448506">
    <property type="protein sequence ID" value="OAX35373.1"/>
    <property type="molecule type" value="Genomic_DNA"/>
</dbReference>
<dbReference type="InParanoid" id="A0A1B7MRY8"/>
<dbReference type="Proteomes" id="UP000092154">
    <property type="component" value="Unassembled WGS sequence"/>
</dbReference>
<proteinExistence type="predicted"/>
<reference evidence="1 2" key="1">
    <citation type="submission" date="2016-06" db="EMBL/GenBank/DDBJ databases">
        <title>Comparative genomics of the ectomycorrhizal sister species Rhizopogon vinicolor and Rhizopogon vesiculosus (Basidiomycota: Boletales) reveals a divergence of the mating type B locus.</title>
        <authorList>
            <consortium name="DOE Joint Genome Institute"/>
            <person name="Mujic A.B."/>
            <person name="Kuo A."/>
            <person name="Tritt A."/>
            <person name="Lipzen A."/>
            <person name="Chen C."/>
            <person name="Johnson J."/>
            <person name="Sharma A."/>
            <person name="Barry K."/>
            <person name="Grigoriev I.V."/>
            <person name="Spatafora J.W."/>
        </authorList>
    </citation>
    <scope>NUCLEOTIDE SEQUENCE [LARGE SCALE GENOMIC DNA]</scope>
    <source>
        <strain evidence="1 2">AM-OR11-026</strain>
    </source>
</reference>
<evidence type="ECO:0000313" key="2">
    <source>
        <dbReference type="Proteomes" id="UP000092154"/>
    </source>
</evidence>
<protein>
    <submittedName>
        <fullName evidence="1">Uncharacterized protein</fullName>
    </submittedName>
</protein>
<keyword evidence="2" id="KW-1185">Reference proteome</keyword>
<accession>A0A1B7MRY8</accession>
<evidence type="ECO:0000313" key="1">
    <source>
        <dbReference type="EMBL" id="OAX35373.1"/>
    </source>
</evidence>
<dbReference type="AlphaFoldDB" id="A0A1B7MRY8"/>
<organism evidence="1 2">
    <name type="scientific">Rhizopogon vinicolor AM-OR11-026</name>
    <dbReference type="NCBI Taxonomy" id="1314800"/>
    <lineage>
        <taxon>Eukaryota</taxon>
        <taxon>Fungi</taxon>
        <taxon>Dikarya</taxon>
        <taxon>Basidiomycota</taxon>
        <taxon>Agaricomycotina</taxon>
        <taxon>Agaricomycetes</taxon>
        <taxon>Agaricomycetidae</taxon>
        <taxon>Boletales</taxon>
        <taxon>Suillineae</taxon>
        <taxon>Rhizopogonaceae</taxon>
        <taxon>Rhizopogon</taxon>
    </lineage>
</organism>
<gene>
    <name evidence="1" type="ORF">K503DRAFT_371998</name>
</gene>
<sequence>MLNYPVLRVPLRLQLVSTIQRFLGTHVSPTIWDAPGSILKTYQAAFPRLLPIVIIRRDDIVVTILDVVRSMHGAIYCTVPDFGDQSNLDEPGDNLFSMVIKRGISSWNRPFTLLGAEIAISPVLLGNMLYEAKELNFFNYVVNVFLELLRLPGPTLQEPIAMYTGTFILKVMNHVHLIQEHWDELSKD</sequence>
<name>A0A1B7MRY8_9AGAM</name>